<keyword evidence="2" id="KW-1185">Reference proteome</keyword>
<organism evidence="1 2">
    <name type="scientific">Cetraspora pellucida</name>
    <dbReference type="NCBI Taxonomy" id="1433469"/>
    <lineage>
        <taxon>Eukaryota</taxon>
        <taxon>Fungi</taxon>
        <taxon>Fungi incertae sedis</taxon>
        <taxon>Mucoromycota</taxon>
        <taxon>Glomeromycotina</taxon>
        <taxon>Glomeromycetes</taxon>
        <taxon>Diversisporales</taxon>
        <taxon>Gigasporaceae</taxon>
        <taxon>Cetraspora</taxon>
    </lineage>
</organism>
<reference evidence="1" key="1">
    <citation type="submission" date="2021-06" db="EMBL/GenBank/DDBJ databases">
        <authorList>
            <person name="Kallberg Y."/>
            <person name="Tangrot J."/>
            <person name="Rosling A."/>
        </authorList>
    </citation>
    <scope>NUCLEOTIDE SEQUENCE</scope>
    <source>
        <strain evidence="1">28 12/20/2015</strain>
    </source>
</reference>
<protein>
    <submittedName>
        <fullName evidence="1">8410_t:CDS:1</fullName>
    </submittedName>
</protein>
<gene>
    <name evidence="1" type="ORF">SPELUC_LOCUS12208</name>
</gene>
<comment type="caution">
    <text evidence="1">The sequence shown here is derived from an EMBL/GenBank/DDBJ whole genome shotgun (WGS) entry which is preliminary data.</text>
</comment>
<sequence length="59" mass="6461">GGENFNSCSSKFAENLIQKFSYSPNKQLFCYNESAGFNGGQCFVRAPNDSTCSNYPSFG</sequence>
<name>A0ACA9PMP2_9GLOM</name>
<accession>A0ACA9PMP2</accession>
<feature type="non-terminal residue" evidence="1">
    <location>
        <position position="1"/>
    </location>
</feature>
<evidence type="ECO:0000313" key="2">
    <source>
        <dbReference type="Proteomes" id="UP000789366"/>
    </source>
</evidence>
<evidence type="ECO:0000313" key="1">
    <source>
        <dbReference type="EMBL" id="CAG8717420.1"/>
    </source>
</evidence>
<proteinExistence type="predicted"/>
<dbReference type="EMBL" id="CAJVPW010028099">
    <property type="protein sequence ID" value="CAG8717420.1"/>
    <property type="molecule type" value="Genomic_DNA"/>
</dbReference>
<dbReference type="Proteomes" id="UP000789366">
    <property type="component" value="Unassembled WGS sequence"/>
</dbReference>